<evidence type="ECO:0000313" key="2">
    <source>
        <dbReference type="Proteomes" id="UP000720189"/>
    </source>
</evidence>
<dbReference type="GeneID" id="70220688"/>
<keyword evidence="2" id="KW-1185">Reference proteome</keyword>
<dbReference type="OrthoDB" id="5098322at2759"/>
<gene>
    <name evidence="1" type="ORF">BKA55DRAFT_544634</name>
</gene>
<dbReference type="RefSeq" id="XP_046043954.1">
    <property type="nucleotide sequence ID" value="XM_046190734.1"/>
</dbReference>
<organism evidence="1 2">
    <name type="scientific">Fusarium redolens</name>
    <dbReference type="NCBI Taxonomy" id="48865"/>
    <lineage>
        <taxon>Eukaryota</taxon>
        <taxon>Fungi</taxon>
        <taxon>Dikarya</taxon>
        <taxon>Ascomycota</taxon>
        <taxon>Pezizomycotina</taxon>
        <taxon>Sordariomycetes</taxon>
        <taxon>Hypocreomycetidae</taxon>
        <taxon>Hypocreales</taxon>
        <taxon>Nectriaceae</taxon>
        <taxon>Fusarium</taxon>
        <taxon>Fusarium redolens species complex</taxon>
    </lineage>
</organism>
<dbReference type="AlphaFoldDB" id="A0A9P9G397"/>
<dbReference type="Proteomes" id="UP000720189">
    <property type="component" value="Unassembled WGS sequence"/>
</dbReference>
<accession>A0A9P9G397</accession>
<evidence type="ECO:0000313" key="1">
    <source>
        <dbReference type="EMBL" id="KAH7232294.1"/>
    </source>
</evidence>
<dbReference type="EMBL" id="JAGMUX010000019">
    <property type="protein sequence ID" value="KAH7232294.1"/>
    <property type="molecule type" value="Genomic_DNA"/>
</dbReference>
<sequence length="127" mass="14217">MVNSGCLSHLPDTRDNPRPLDWIEKLDPSSYGHFEDPETQHITWCNDRSCMTTRDLIKFYTIIAQAESFQGDFSREKLTETLESLDHSVKGKVKSQISCITCVGQDKLPIGGATRAGVIRAESLDCI</sequence>
<name>A0A9P9G397_FUSRE</name>
<protein>
    <submittedName>
        <fullName evidence="1">Uncharacterized protein</fullName>
    </submittedName>
</protein>
<reference evidence="1" key="1">
    <citation type="journal article" date="2021" name="Nat. Commun.">
        <title>Genetic determinants of endophytism in the Arabidopsis root mycobiome.</title>
        <authorList>
            <person name="Mesny F."/>
            <person name="Miyauchi S."/>
            <person name="Thiergart T."/>
            <person name="Pickel B."/>
            <person name="Atanasova L."/>
            <person name="Karlsson M."/>
            <person name="Huettel B."/>
            <person name="Barry K.W."/>
            <person name="Haridas S."/>
            <person name="Chen C."/>
            <person name="Bauer D."/>
            <person name="Andreopoulos W."/>
            <person name="Pangilinan J."/>
            <person name="LaButti K."/>
            <person name="Riley R."/>
            <person name="Lipzen A."/>
            <person name="Clum A."/>
            <person name="Drula E."/>
            <person name="Henrissat B."/>
            <person name="Kohler A."/>
            <person name="Grigoriev I.V."/>
            <person name="Martin F.M."/>
            <person name="Hacquard S."/>
        </authorList>
    </citation>
    <scope>NUCLEOTIDE SEQUENCE</scope>
    <source>
        <strain evidence="1">MPI-CAGE-AT-0023</strain>
    </source>
</reference>
<comment type="caution">
    <text evidence="1">The sequence shown here is derived from an EMBL/GenBank/DDBJ whole genome shotgun (WGS) entry which is preliminary data.</text>
</comment>
<proteinExistence type="predicted"/>